<proteinExistence type="inferred from homology"/>
<evidence type="ECO:0000256" key="3">
    <source>
        <dbReference type="ARBA" id="ARBA00022801"/>
    </source>
</evidence>
<dbReference type="Gene3D" id="3.40.710.10">
    <property type="entry name" value="DD-peptidase/beta-lactamase superfamily"/>
    <property type="match status" value="1"/>
</dbReference>
<dbReference type="EMBL" id="VCIW01000003">
    <property type="protein sequence ID" value="TLS53050.1"/>
    <property type="molecule type" value="Genomic_DNA"/>
</dbReference>
<dbReference type="InterPro" id="IPR018044">
    <property type="entry name" value="Peptidase_S11"/>
</dbReference>
<evidence type="ECO:0000256" key="7">
    <source>
        <dbReference type="PIRSR" id="PIRSR618044-1"/>
    </source>
</evidence>
<organism evidence="12 13">
    <name type="scientific">Paenibacillus antri</name>
    <dbReference type="NCBI Taxonomy" id="2582848"/>
    <lineage>
        <taxon>Bacteria</taxon>
        <taxon>Bacillati</taxon>
        <taxon>Bacillota</taxon>
        <taxon>Bacilli</taxon>
        <taxon>Bacillales</taxon>
        <taxon>Paenibacillaceae</taxon>
        <taxon>Paenibacillus</taxon>
    </lineage>
</organism>
<sequence length="397" mass="43560">MKPAFRFRAVLAAVVAAAALLASAGLPQIAKAEPPPISSHAVASSVIDVASGRIVFQERGDEQLRIASLTKVMTAIVAIEHGTLTDTVKVGPAAYGKEGSSIYLHLGEEMTLHNMLYGLMLRSGNDAATAIAEHVGGSVEGFVYLMNEKARALGMKNSSFKNPHGLDDEGHYSSANDMAVLTAYALKNKTFQEIVKTKVKSAPNPNEDWDYRWINKNKMLNMYEGADGVKTGYTTLARRTLISSATRGGQQFAVVTLNDGDDWNDHKRLLDYAFKHYPSTSIVKSGERVQSPNLVVARSFDYPLAQGEIGELRKKIVLEDQTTTDFRLGLRGKLELYLKGERIASLPLFEDGSPRYKAQEQAAFQFAKFEQGQRRASFADVFRTLLKAVFTGETKEG</sequence>
<gene>
    <name evidence="12" type="ORF">FE782_06695</name>
</gene>
<evidence type="ECO:0000256" key="1">
    <source>
        <dbReference type="ARBA" id="ARBA00007164"/>
    </source>
</evidence>
<dbReference type="Proteomes" id="UP000309676">
    <property type="component" value="Unassembled WGS sequence"/>
</dbReference>
<keyword evidence="13" id="KW-1185">Reference proteome</keyword>
<dbReference type="RefSeq" id="WP_138193291.1">
    <property type="nucleotide sequence ID" value="NZ_VCIW01000003.1"/>
</dbReference>
<dbReference type="Pfam" id="PF00768">
    <property type="entry name" value="Peptidase_S11"/>
    <property type="match status" value="1"/>
</dbReference>
<protein>
    <submittedName>
        <fullName evidence="12">D-alanyl-D-alanine carboxypeptidase</fullName>
    </submittedName>
</protein>
<feature type="chain" id="PRO_5038642454" evidence="10">
    <location>
        <begin position="25"/>
        <end position="397"/>
    </location>
</feature>
<feature type="active site" description="Acyl-ester intermediate" evidence="7">
    <location>
        <position position="68"/>
    </location>
</feature>
<evidence type="ECO:0000256" key="2">
    <source>
        <dbReference type="ARBA" id="ARBA00022729"/>
    </source>
</evidence>
<keyword evidence="12" id="KW-0645">Protease</keyword>
<keyword evidence="4" id="KW-0133">Cell shape</keyword>
<dbReference type="InterPro" id="IPR001967">
    <property type="entry name" value="Peptidase_S11_N"/>
</dbReference>
<evidence type="ECO:0000313" key="13">
    <source>
        <dbReference type="Proteomes" id="UP000309676"/>
    </source>
</evidence>
<name>A0A5R9GFW0_9BACL</name>
<keyword evidence="12" id="KW-0121">Carboxypeptidase</keyword>
<accession>A0A5R9GFW0</accession>
<feature type="domain" description="Peptidase S11 D-alanyl-D-alanine carboxypeptidase A N-terminal" evidence="11">
    <location>
        <begin position="35"/>
        <end position="259"/>
    </location>
</feature>
<dbReference type="GO" id="GO:0071555">
    <property type="term" value="P:cell wall organization"/>
    <property type="evidence" value="ECO:0007669"/>
    <property type="project" value="UniProtKB-KW"/>
</dbReference>
<dbReference type="OrthoDB" id="9791132at2"/>
<dbReference type="AlphaFoldDB" id="A0A5R9GFW0"/>
<feature type="active site" description="Proton acceptor" evidence="7">
    <location>
        <position position="71"/>
    </location>
</feature>
<evidence type="ECO:0000259" key="11">
    <source>
        <dbReference type="Pfam" id="PF00768"/>
    </source>
</evidence>
<keyword evidence="5" id="KW-0573">Peptidoglycan synthesis</keyword>
<feature type="binding site" evidence="8">
    <location>
        <position position="230"/>
    </location>
    <ligand>
        <name>substrate</name>
    </ligand>
</feature>
<dbReference type="GO" id="GO:0006508">
    <property type="term" value="P:proteolysis"/>
    <property type="evidence" value="ECO:0007669"/>
    <property type="project" value="InterPro"/>
</dbReference>
<dbReference type="GO" id="GO:0009002">
    <property type="term" value="F:serine-type D-Ala-D-Ala carboxypeptidase activity"/>
    <property type="evidence" value="ECO:0007669"/>
    <property type="project" value="InterPro"/>
</dbReference>
<evidence type="ECO:0000256" key="9">
    <source>
        <dbReference type="RuleBase" id="RU004016"/>
    </source>
</evidence>
<evidence type="ECO:0000256" key="10">
    <source>
        <dbReference type="SAM" id="SignalP"/>
    </source>
</evidence>
<comment type="similarity">
    <text evidence="1 9">Belongs to the peptidase S11 family.</text>
</comment>
<comment type="caution">
    <text evidence="12">The sequence shown here is derived from an EMBL/GenBank/DDBJ whole genome shotgun (WGS) entry which is preliminary data.</text>
</comment>
<evidence type="ECO:0000313" key="12">
    <source>
        <dbReference type="EMBL" id="TLS53050.1"/>
    </source>
</evidence>
<keyword evidence="6" id="KW-0961">Cell wall biogenesis/degradation</keyword>
<evidence type="ECO:0000256" key="5">
    <source>
        <dbReference type="ARBA" id="ARBA00022984"/>
    </source>
</evidence>
<dbReference type="PANTHER" id="PTHR21581:SF33">
    <property type="entry name" value="D-ALANYL-D-ALANINE CARBOXYPEPTIDASE DACB"/>
    <property type="match status" value="1"/>
</dbReference>
<keyword evidence="3" id="KW-0378">Hydrolase</keyword>
<evidence type="ECO:0000256" key="4">
    <source>
        <dbReference type="ARBA" id="ARBA00022960"/>
    </source>
</evidence>
<evidence type="ECO:0000256" key="8">
    <source>
        <dbReference type="PIRSR" id="PIRSR618044-2"/>
    </source>
</evidence>
<feature type="signal peptide" evidence="10">
    <location>
        <begin position="1"/>
        <end position="24"/>
    </location>
</feature>
<evidence type="ECO:0000256" key="6">
    <source>
        <dbReference type="ARBA" id="ARBA00023316"/>
    </source>
</evidence>
<keyword evidence="2 10" id="KW-0732">Signal</keyword>
<reference evidence="12 13" key="1">
    <citation type="submission" date="2019-05" db="EMBL/GenBank/DDBJ databases">
        <authorList>
            <person name="Narsing Rao M.P."/>
            <person name="Li W.J."/>
        </authorList>
    </citation>
    <scope>NUCLEOTIDE SEQUENCE [LARGE SCALE GENOMIC DNA]</scope>
    <source>
        <strain evidence="12 13">SYSU_K30003</strain>
    </source>
</reference>
<dbReference type="InterPro" id="IPR012338">
    <property type="entry name" value="Beta-lactam/transpept-like"/>
</dbReference>
<dbReference type="SUPFAM" id="SSF56601">
    <property type="entry name" value="beta-lactamase/transpeptidase-like"/>
    <property type="match status" value="1"/>
</dbReference>
<dbReference type="GO" id="GO:0009252">
    <property type="term" value="P:peptidoglycan biosynthetic process"/>
    <property type="evidence" value="ECO:0007669"/>
    <property type="project" value="UniProtKB-KW"/>
</dbReference>
<feature type="active site" evidence="7">
    <location>
        <position position="123"/>
    </location>
</feature>
<dbReference type="PANTHER" id="PTHR21581">
    <property type="entry name" value="D-ALANYL-D-ALANINE CARBOXYPEPTIDASE"/>
    <property type="match status" value="1"/>
</dbReference>
<dbReference type="PRINTS" id="PR00725">
    <property type="entry name" value="DADACBPTASE1"/>
</dbReference>
<dbReference type="GO" id="GO:0008360">
    <property type="term" value="P:regulation of cell shape"/>
    <property type="evidence" value="ECO:0007669"/>
    <property type="project" value="UniProtKB-KW"/>
</dbReference>